<dbReference type="Pfam" id="PF09377">
    <property type="entry name" value="SBDS_domain_II"/>
    <property type="match status" value="1"/>
</dbReference>
<accession>A0A7J7IE10</accession>
<evidence type="ECO:0000256" key="3">
    <source>
        <dbReference type="ARBA" id="ARBA00007433"/>
    </source>
</evidence>
<comment type="subcellular location">
    <subcellularLocation>
        <location evidence="2">Cytoplasm</location>
    </subcellularLocation>
    <subcellularLocation>
        <location evidence="1">Nucleus</location>
    </subcellularLocation>
</comment>
<dbReference type="EMBL" id="VWRR01000017">
    <property type="protein sequence ID" value="KAF6000934.1"/>
    <property type="molecule type" value="Genomic_DNA"/>
</dbReference>
<dbReference type="InterPro" id="IPR037188">
    <property type="entry name" value="Sdo1/SBDS_central_sf"/>
</dbReference>
<dbReference type="Gene3D" id="1.10.10.900">
    <property type="entry name" value="SBDS protein C-terminal domain, subdomain 1"/>
    <property type="match status" value="1"/>
</dbReference>
<dbReference type="NCBIfam" id="TIGR00291">
    <property type="entry name" value="RNA_SBDS"/>
    <property type="match status" value="1"/>
</dbReference>
<keyword evidence="6" id="KW-0539">Nucleus</keyword>
<evidence type="ECO:0000256" key="8">
    <source>
        <dbReference type="SAM" id="MobiDB-lite"/>
    </source>
</evidence>
<dbReference type="InterPro" id="IPR046928">
    <property type="entry name" value="SDO1/SBDS_C"/>
</dbReference>
<feature type="domain" description="Ribosome maturation protein SDO1/SBDS C-terminal" evidence="11">
    <location>
        <begin position="173"/>
        <end position="266"/>
    </location>
</feature>
<comment type="caution">
    <text evidence="12">The sequence shown here is derived from an EMBL/GenBank/DDBJ whole genome shotgun (WGS) entry which is preliminary data.</text>
</comment>
<evidence type="ECO:0000256" key="6">
    <source>
        <dbReference type="ARBA" id="ARBA00023242"/>
    </source>
</evidence>
<feature type="region of interest" description="Disordered" evidence="8">
    <location>
        <begin position="195"/>
        <end position="219"/>
    </location>
</feature>
<comment type="similarity">
    <text evidence="3">Belongs to the SDO1/SBDS family.</text>
</comment>
<evidence type="ECO:0000313" key="12">
    <source>
        <dbReference type="EMBL" id="KAF6000934.1"/>
    </source>
</evidence>
<dbReference type="InterPro" id="IPR039100">
    <property type="entry name" value="Sdo1/SBDS-like"/>
</dbReference>
<evidence type="ECO:0000256" key="2">
    <source>
        <dbReference type="ARBA" id="ARBA00004496"/>
    </source>
</evidence>
<dbReference type="GO" id="GO:0005737">
    <property type="term" value="C:cytoplasm"/>
    <property type="evidence" value="ECO:0007669"/>
    <property type="project" value="UniProtKB-SubCell"/>
</dbReference>
<dbReference type="Gene3D" id="3.30.70.240">
    <property type="match status" value="1"/>
</dbReference>
<dbReference type="Gene3D" id="3.30.1250.10">
    <property type="entry name" value="Ribosome maturation protein SBDS, N-terminal domain"/>
    <property type="match status" value="1"/>
</dbReference>
<feature type="domain" description="Ribosome maturation protein SDO1/SBDS central" evidence="10">
    <location>
        <begin position="108"/>
        <end position="169"/>
    </location>
</feature>
<protein>
    <submittedName>
        <fullName evidence="12">Uncharacterized protein</fullName>
    </submittedName>
</protein>
<dbReference type="GO" id="GO:0042256">
    <property type="term" value="P:cytosolic ribosome assembly"/>
    <property type="evidence" value="ECO:0007669"/>
    <property type="project" value="InterPro"/>
</dbReference>
<reference evidence="12 13" key="1">
    <citation type="journal article" date="2020" name="J. Phycol.">
        <title>Comparative genome analysis reveals Cyanidiococcus gen. nov., a new extremophilic red algal genus sister to Cyanidioschyzon (Cyanidioschyzonaceae, Rhodophyta).</title>
        <authorList>
            <person name="Liu S.-L."/>
            <person name="Chiang Y.-R."/>
            <person name="Yoon H.S."/>
            <person name="Fu H.-Y."/>
        </authorList>
    </citation>
    <scope>NUCLEOTIDE SEQUENCE [LARGE SCALE GENOMIC DNA]</scope>
    <source>
        <strain evidence="12 13">THAL066</strain>
    </source>
</reference>
<sequence>MFQPVTQKRLTNVSLVRMRKAGKRFEIACYPNMVMAYREGHVRDLDEVLQVEDVFENVSKGKLASNTDLERCFGTSDRKRVVLEILAKGDLQVSERERQYQNTRMLHEIASVVAAKTVSRETKRPLPVGLIEKALREIHFGVQPNRSVKAQALDVIPLLRSQSDLDLERARLRLRIQIRNQRDAKAVQARLEPMLSDGPDATSESYRSVSGHPKTGNATLETETEEWLPGGALLWTVQADPGAFRDIEQIVQTETNHQGVVEVVSLRVLGEEPLKS</sequence>
<dbReference type="SUPFAM" id="SSF89895">
    <property type="entry name" value="FYSH domain"/>
    <property type="match status" value="1"/>
</dbReference>
<evidence type="ECO:0000256" key="4">
    <source>
        <dbReference type="ARBA" id="ARBA00022490"/>
    </source>
</evidence>
<evidence type="ECO:0000256" key="1">
    <source>
        <dbReference type="ARBA" id="ARBA00004123"/>
    </source>
</evidence>
<evidence type="ECO:0000259" key="10">
    <source>
        <dbReference type="Pfam" id="PF09377"/>
    </source>
</evidence>
<dbReference type="PANTHER" id="PTHR10927:SF1">
    <property type="entry name" value="RIBOSOME MATURATION PROTEIN SBDS"/>
    <property type="match status" value="1"/>
</dbReference>
<keyword evidence="4" id="KW-0963">Cytoplasm</keyword>
<comment type="subunit">
    <text evidence="7">Associates with the 60S ribosomal subunit.</text>
</comment>
<dbReference type="Pfam" id="PF01172">
    <property type="entry name" value="SBDS_N"/>
    <property type="match status" value="1"/>
</dbReference>
<proteinExistence type="inferred from homology"/>
<dbReference type="SUPFAM" id="SSF109728">
    <property type="entry name" value="Hypothetical protein AF0491, middle domain"/>
    <property type="match status" value="1"/>
</dbReference>
<dbReference type="PANTHER" id="PTHR10927">
    <property type="entry name" value="RIBOSOME MATURATION PROTEIN SBDS"/>
    <property type="match status" value="1"/>
</dbReference>
<evidence type="ECO:0000259" key="11">
    <source>
        <dbReference type="Pfam" id="PF20268"/>
    </source>
</evidence>
<evidence type="ECO:0000256" key="5">
    <source>
        <dbReference type="ARBA" id="ARBA00022517"/>
    </source>
</evidence>
<dbReference type="InterPro" id="IPR036786">
    <property type="entry name" value="Ribosome_mat_SBDS_N_sf"/>
</dbReference>
<keyword evidence="13" id="KW-1185">Reference proteome</keyword>
<dbReference type="AlphaFoldDB" id="A0A7J7IE10"/>
<evidence type="ECO:0000313" key="13">
    <source>
        <dbReference type="Proteomes" id="UP000530660"/>
    </source>
</evidence>
<dbReference type="InterPro" id="IPR018978">
    <property type="entry name" value="SDO1/SBDS_central"/>
</dbReference>
<evidence type="ECO:0000259" key="9">
    <source>
        <dbReference type="Pfam" id="PF01172"/>
    </source>
</evidence>
<name>A0A7J7IE10_9RHOD</name>
<keyword evidence="5" id="KW-0690">Ribosome biogenesis</keyword>
<gene>
    <name evidence="12" type="ORF">F1559_003100</name>
</gene>
<dbReference type="Proteomes" id="UP000530660">
    <property type="component" value="Unassembled WGS sequence"/>
</dbReference>
<organism evidence="12 13">
    <name type="scientific">Cyanidiococcus yangmingshanensis</name>
    <dbReference type="NCBI Taxonomy" id="2690220"/>
    <lineage>
        <taxon>Eukaryota</taxon>
        <taxon>Rhodophyta</taxon>
        <taxon>Bangiophyceae</taxon>
        <taxon>Cyanidiales</taxon>
        <taxon>Cyanidiaceae</taxon>
        <taxon>Cyanidiococcus</taxon>
    </lineage>
</organism>
<dbReference type="Pfam" id="PF20268">
    <property type="entry name" value="SBDS_C"/>
    <property type="match status" value="1"/>
</dbReference>
<dbReference type="InterPro" id="IPR019783">
    <property type="entry name" value="SDO1/SBDS_N"/>
</dbReference>
<evidence type="ECO:0000256" key="7">
    <source>
        <dbReference type="ARBA" id="ARBA00049708"/>
    </source>
</evidence>
<feature type="domain" description="Ribosome maturation protein SDO1/SBDS N-terminal" evidence="9">
    <location>
        <begin position="12"/>
        <end position="99"/>
    </location>
</feature>
<dbReference type="InterPro" id="IPR002140">
    <property type="entry name" value="Sdo1/SBDS"/>
</dbReference>
<dbReference type="GO" id="GO:0005634">
    <property type="term" value="C:nucleus"/>
    <property type="evidence" value="ECO:0007669"/>
    <property type="project" value="UniProtKB-SubCell"/>
</dbReference>
<dbReference type="OrthoDB" id="10253092at2759"/>